<accession>A0A081BDN3</accession>
<dbReference type="EMBL" id="BBIO01000015">
    <property type="protein sequence ID" value="GAK46151.1"/>
    <property type="molecule type" value="Genomic_DNA"/>
</dbReference>
<dbReference type="STRING" id="1333998.M2A_2650"/>
<dbReference type="InterPro" id="IPR031312">
    <property type="entry name" value="Na/sul_symport_CS"/>
</dbReference>
<keyword evidence="4 7" id="KW-1133">Transmembrane helix</keyword>
<feature type="transmembrane region" description="Helical" evidence="7">
    <location>
        <begin position="187"/>
        <end position="209"/>
    </location>
</feature>
<keyword evidence="3 7" id="KW-0812">Transmembrane</keyword>
<dbReference type="PANTHER" id="PTHR10283">
    <property type="entry name" value="SOLUTE CARRIER FAMILY 13 MEMBER"/>
    <property type="match status" value="1"/>
</dbReference>
<dbReference type="GO" id="GO:0015141">
    <property type="term" value="F:succinate transmembrane transporter activity"/>
    <property type="evidence" value="ECO:0007669"/>
    <property type="project" value="UniProtKB-ARBA"/>
</dbReference>
<dbReference type="PANTHER" id="PTHR10283:SF82">
    <property type="entry name" value="SOLUTE CARRIER FAMILY 13 MEMBER 2"/>
    <property type="match status" value="1"/>
</dbReference>
<evidence type="ECO:0000313" key="9">
    <source>
        <dbReference type="Proteomes" id="UP000028702"/>
    </source>
</evidence>
<evidence type="ECO:0000256" key="4">
    <source>
        <dbReference type="ARBA" id="ARBA00022989"/>
    </source>
</evidence>
<feature type="transmembrane region" description="Helical" evidence="7">
    <location>
        <begin position="318"/>
        <end position="337"/>
    </location>
</feature>
<name>A0A081BDN3_9HYPH</name>
<sequence>MPQSRDMQHSEPETPEEKSGWVSRAGLIAGPLAALALFLLPAPSGLEAAGWATAAIALWMAIWWVSEAVPLAATALLPLAAFPLLGIAPIAMAAAPYANPIIFLFLGGFWMALAMQRAGLHRRIALAIIARAGGRPRLLIAGVMTATAFLSMWVSNTATAMMMLPIALSLIEGAKKEGEAESAGRAAFAKAMMLGIAYAASIGGLGTLVGSPPNALAAGYLSQNHGVDIGFAAWMAVGVPAVLVLLPLAWLTLTRLAFQVPAREAGESAGEGAALIGQMRRALGAMRPAEKRVGAVLALIAFLWIAHPWLSAFLPLEGISDAGIAIAGALALFLLPNGEKGENGREERLLDWDWAKKAPWDILILFGGGLSLAQAMDGTGLAAWIGGQLTGAALLRPLVLTGAVVMLIVFLTELTSNTATASAFLPITGALALTAGLAPEALALPAAMAASCAFMLPVATPPNAIVFGSGHIDMHVMMRAGLRLNLIAMAVLTAGAWMLL</sequence>
<feature type="compositionally biased region" description="Basic and acidic residues" evidence="6">
    <location>
        <begin position="1"/>
        <end position="19"/>
    </location>
</feature>
<dbReference type="NCBIfam" id="TIGR00785">
    <property type="entry name" value="dass"/>
    <property type="match status" value="1"/>
</dbReference>
<keyword evidence="5 7" id="KW-0472">Membrane</keyword>
<reference evidence="8 9" key="1">
    <citation type="submission" date="2014-07" db="EMBL/GenBank/DDBJ databases">
        <title>Tepidicaulis marinum gen. nov., sp. nov., a novel marine bacterium denitrifying nitrate to nitrous oxide strictly under microaerobic conditions.</title>
        <authorList>
            <person name="Takeuchi M."/>
            <person name="Yamagishi T."/>
            <person name="Kamagata Y."/>
            <person name="Oshima K."/>
            <person name="Hattori M."/>
            <person name="Katayama T."/>
            <person name="Hanada S."/>
            <person name="Tamaki H."/>
            <person name="Marumo K."/>
            <person name="Maeda H."/>
            <person name="Nedachi M."/>
            <person name="Iwasaki W."/>
            <person name="Suwa Y."/>
            <person name="Sakata S."/>
        </authorList>
    </citation>
    <scope>NUCLEOTIDE SEQUENCE [LARGE SCALE GENOMIC DNA]</scope>
    <source>
        <strain evidence="8 9">MA2</strain>
    </source>
</reference>
<feature type="transmembrane region" description="Helical" evidence="7">
    <location>
        <begin position="444"/>
        <end position="468"/>
    </location>
</feature>
<protein>
    <submittedName>
        <fullName evidence="8">Putative sodium-dependent transporter</fullName>
    </submittedName>
</protein>
<dbReference type="PROSITE" id="PS01271">
    <property type="entry name" value="NA_SULFATE"/>
    <property type="match status" value="1"/>
</dbReference>
<keyword evidence="2" id="KW-0813">Transport</keyword>
<dbReference type="InterPro" id="IPR001898">
    <property type="entry name" value="SLC13A/DASS"/>
</dbReference>
<evidence type="ECO:0000256" key="2">
    <source>
        <dbReference type="ARBA" id="ARBA00022448"/>
    </source>
</evidence>
<comment type="caution">
    <text evidence="8">The sequence shown here is derived from an EMBL/GenBank/DDBJ whole genome shotgun (WGS) entry which is preliminary data.</text>
</comment>
<evidence type="ECO:0000256" key="1">
    <source>
        <dbReference type="ARBA" id="ARBA00004141"/>
    </source>
</evidence>
<evidence type="ECO:0000256" key="3">
    <source>
        <dbReference type="ARBA" id="ARBA00022692"/>
    </source>
</evidence>
<organism evidence="8 9">
    <name type="scientific">Tepidicaulis marinus</name>
    <dbReference type="NCBI Taxonomy" id="1333998"/>
    <lineage>
        <taxon>Bacteria</taxon>
        <taxon>Pseudomonadati</taxon>
        <taxon>Pseudomonadota</taxon>
        <taxon>Alphaproteobacteria</taxon>
        <taxon>Hyphomicrobiales</taxon>
        <taxon>Parvibaculaceae</taxon>
        <taxon>Tepidicaulis</taxon>
    </lineage>
</organism>
<evidence type="ECO:0000256" key="6">
    <source>
        <dbReference type="SAM" id="MobiDB-lite"/>
    </source>
</evidence>
<comment type="subcellular location">
    <subcellularLocation>
        <location evidence="1">Membrane</location>
        <topology evidence="1">Multi-pass membrane protein</topology>
    </subcellularLocation>
</comment>
<evidence type="ECO:0000313" key="8">
    <source>
        <dbReference type="EMBL" id="GAK46151.1"/>
    </source>
</evidence>
<feature type="transmembrane region" description="Helical" evidence="7">
    <location>
        <begin position="293"/>
        <end position="312"/>
    </location>
</feature>
<feature type="transmembrane region" description="Helical" evidence="7">
    <location>
        <begin position="97"/>
        <end position="115"/>
    </location>
</feature>
<proteinExistence type="predicted"/>
<keyword evidence="9" id="KW-1185">Reference proteome</keyword>
<evidence type="ECO:0000256" key="5">
    <source>
        <dbReference type="ARBA" id="ARBA00023136"/>
    </source>
</evidence>
<gene>
    <name evidence="8" type="ORF">M2A_2650</name>
</gene>
<feature type="transmembrane region" description="Helical" evidence="7">
    <location>
        <begin position="418"/>
        <end position="438"/>
    </location>
</feature>
<feature type="transmembrane region" description="Helical" evidence="7">
    <location>
        <begin position="21"/>
        <end position="42"/>
    </location>
</feature>
<dbReference type="eggNOG" id="COG0471">
    <property type="taxonomic scope" value="Bacteria"/>
</dbReference>
<evidence type="ECO:0000256" key="7">
    <source>
        <dbReference type="SAM" id="Phobius"/>
    </source>
</evidence>
<dbReference type="AlphaFoldDB" id="A0A081BDN3"/>
<feature type="transmembrane region" description="Helical" evidence="7">
    <location>
        <begin position="229"/>
        <end position="253"/>
    </location>
</feature>
<dbReference type="GO" id="GO:0005886">
    <property type="term" value="C:plasma membrane"/>
    <property type="evidence" value="ECO:0007669"/>
    <property type="project" value="TreeGrafter"/>
</dbReference>
<feature type="region of interest" description="Disordered" evidence="6">
    <location>
        <begin position="1"/>
        <end position="20"/>
    </location>
</feature>
<feature type="transmembrane region" description="Helical" evidence="7">
    <location>
        <begin position="480"/>
        <end position="499"/>
    </location>
</feature>
<feature type="transmembrane region" description="Helical" evidence="7">
    <location>
        <begin position="358"/>
        <end position="376"/>
    </location>
</feature>
<dbReference type="Proteomes" id="UP000028702">
    <property type="component" value="Unassembled WGS sequence"/>
</dbReference>
<dbReference type="RefSeq" id="WP_081875624.1">
    <property type="nucleotide sequence ID" value="NZ_BBIO01000015.1"/>
</dbReference>
<dbReference type="Pfam" id="PF00939">
    <property type="entry name" value="Na_sulph_symp"/>
    <property type="match status" value="1"/>
</dbReference>
<feature type="transmembrane region" description="Helical" evidence="7">
    <location>
        <begin position="382"/>
        <end position="411"/>
    </location>
</feature>